<dbReference type="InterPro" id="IPR001387">
    <property type="entry name" value="Cro/C1-type_HTH"/>
</dbReference>
<dbReference type="PROSITE" id="PS50932">
    <property type="entry name" value="HTH_LACI_2"/>
    <property type="match status" value="1"/>
</dbReference>
<dbReference type="PROSITE" id="PS50943">
    <property type="entry name" value="HTH_CROC1"/>
    <property type="match status" value="1"/>
</dbReference>
<evidence type="ECO:0000256" key="1">
    <source>
        <dbReference type="ARBA" id="ARBA00023015"/>
    </source>
</evidence>
<dbReference type="Gene3D" id="1.10.260.40">
    <property type="entry name" value="lambda repressor-like DNA-binding domains"/>
    <property type="match status" value="1"/>
</dbReference>
<dbReference type="PROSITE" id="PS00356">
    <property type="entry name" value="HTH_LACI_1"/>
    <property type="match status" value="1"/>
</dbReference>
<organism evidence="6 7">
    <name type="scientific">Leuconostoc gasicomitatum</name>
    <dbReference type="NCBI Taxonomy" id="115778"/>
    <lineage>
        <taxon>Bacteria</taxon>
        <taxon>Bacillati</taxon>
        <taxon>Bacillota</taxon>
        <taxon>Bacilli</taxon>
        <taxon>Lactobacillales</taxon>
        <taxon>Lactobacillaceae</taxon>
        <taxon>Leuconostoc</taxon>
        <taxon>Leuconostoc gelidum group</taxon>
    </lineage>
</organism>
<name>A0A9Q3SYY5_9LACO</name>
<dbReference type="InterPro" id="IPR000843">
    <property type="entry name" value="HTH_LacI"/>
</dbReference>
<keyword evidence="1" id="KW-0805">Transcription regulation</keyword>
<dbReference type="CDD" id="cd01392">
    <property type="entry name" value="HTH_LacI"/>
    <property type="match status" value="1"/>
</dbReference>
<dbReference type="InterPro" id="IPR025997">
    <property type="entry name" value="SBP_2_dom"/>
</dbReference>
<evidence type="ECO:0000256" key="3">
    <source>
        <dbReference type="ARBA" id="ARBA00023163"/>
    </source>
</evidence>
<dbReference type="SMART" id="SM00354">
    <property type="entry name" value="HTH_LACI"/>
    <property type="match status" value="1"/>
</dbReference>
<dbReference type="GO" id="GO:0003700">
    <property type="term" value="F:DNA-binding transcription factor activity"/>
    <property type="evidence" value="ECO:0007669"/>
    <property type="project" value="TreeGrafter"/>
</dbReference>
<dbReference type="Pfam" id="PF13407">
    <property type="entry name" value="Peripla_BP_4"/>
    <property type="match status" value="1"/>
</dbReference>
<dbReference type="Pfam" id="PF00356">
    <property type="entry name" value="LacI"/>
    <property type="match status" value="1"/>
</dbReference>
<dbReference type="Gene3D" id="3.40.50.2300">
    <property type="match status" value="2"/>
</dbReference>
<dbReference type="AlphaFoldDB" id="A0A9Q3SYY5"/>
<proteinExistence type="predicted"/>
<dbReference type="RefSeq" id="WP_090090366.1">
    <property type="nucleotide sequence ID" value="NZ_CBCPIF010000001.1"/>
</dbReference>
<evidence type="ECO:0000259" key="5">
    <source>
        <dbReference type="PROSITE" id="PS50943"/>
    </source>
</evidence>
<evidence type="ECO:0000256" key="2">
    <source>
        <dbReference type="ARBA" id="ARBA00023125"/>
    </source>
</evidence>
<evidence type="ECO:0000313" key="7">
    <source>
        <dbReference type="Proteomes" id="UP000752647"/>
    </source>
</evidence>
<dbReference type="SUPFAM" id="SSF47413">
    <property type="entry name" value="lambda repressor-like DNA-binding domains"/>
    <property type="match status" value="1"/>
</dbReference>
<evidence type="ECO:0000313" key="6">
    <source>
        <dbReference type="EMBL" id="MBZ5962937.1"/>
    </source>
</evidence>
<keyword evidence="2 6" id="KW-0238">DNA-binding</keyword>
<evidence type="ECO:0000259" key="4">
    <source>
        <dbReference type="PROSITE" id="PS50932"/>
    </source>
</evidence>
<dbReference type="GO" id="GO:0000976">
    <property type="term" value="F:transcription cis-regulatory region binding"/>
    <property type="evidence" value="ECO:0007669"/>
    <property type="project" value="TreeGrafter"/>
</dbReference>
<dbReference type="EMBL" id="JAHBFI010000018">
    <property type="protein sequence ID" value="MBZ5962937.1"/>
    <property type="molecule type" value="Genomic_DNA"/>
</dbReference>
<feature type="domain" description="HTH lacI-type" evidence="4">
    <location>
        <begin position="7"/>
        <end position="62"/>
    </location>
</feature>
<keyword evidence="3" id="KW-0804">Transcription</keyword>
<dbReference type="PANTHER" id="PTHR30146:SF109">
    <property type="entry name" value="HTH-TYPE TRANSCRIPTIONAL REGULATOR GALS"/>
    <property type="match status" value="1"/>
</dbReference>
<gene>
    <name evidence="6" type="ORF">KIJ12_07275</name>
</gene>
<dbReference type="Proteomes" id="UP000752647">
    <property type="component" value="Unassembled WGS sequence"/>
</dbReference>
<protein>
    <submittedName>
        <fullName evidence="6">LacI family DNA-binding transcriptional regulator</fullName>
    </submittedName>
</protein>
<comment type="caution">
    <text evidence="6">The sequence shown here is derived from an EMBL/GenBank/DDBJ whole genome shotgun (WGS) entry which is preliminary data.</text>
</comment>
<dbReference type="InterPro" id="IPR028082">
    <property type="entry name" value="Peripla_BP_I"/>
</dbReference>
<dbReference type="SUPFAM" id="SSF53822">
    <property type="entry name" value="Periplasmic binding protein-like I"/>
    <property type="match status" value="1"/>
</dbReference>
<feature type="domain" description="HTH cro/C1-type" evidence="5">
    <location>
        <begin position="5"/>
        <end position="52"/>
    </location>
</feature>
<dbReference type="PANTHER" id="PTHR30146">
    <property type="entry name" value="LACI-RELATED TRANSCRIPTIONAL REPRESSOR"/>
    <property type="match status" value="1"/>
</dbReference>
<accession>A0A9Q3SYY5</accession>
<dbReference type="InterPro" id="IPR010982">
    <property type="entry name" value="Lambda_DNA-bd_dom_sf"/>
</dbReference>
<reference evidence="6" key="1">
    <citation type="submission" date="2021-05" db="EMBL/GenBank/DDBJ databases">
        <title>Pangenome of Leuconostoc gelidum warrants species status for Leuconostoc gelidum subsp. gasicomitatum.</title>
        <authorList>
            <person name="Johansson P."/>
            <person name="Sade E."/>
            <person name="Hultman J."/>
            <person name="Auvinen P."/>
            <person name="Bjorkroth J."/>
        </authorList>
    </citation>
    <scope>NUCLEOTIDE SEQUENCE</scope>
    <source>
        <strain evidence="6">A.21.4</strain>
    </source>
</reference>
<sequence>MDKTKKLTIKDIATKADVSTATVSRYLNGQLNQMSEKTAAKLKKIIKETAYIRNSAAVQLAKQKSNLIAVIASNIDEYFSSEYFKGIVSILSAQGYIGVLFDSNSDKIIESALLESVYNQNFAGLILQPLSTDRRLIEKFSNNHIPVVLIDRDIGNGEISAVTTNNFQVTKFAMTSFLDKGFKKVTIITEPVNDISTRVERVAGARSVFDHVQLIEVDTDHLDLAELSDKIDIKNPKNLLFVLKERLLIQLIANTDLLNETTSQQRLTGFVDTNIPKYLAPKYKFIQQSPYLMGATAAEILMAQFLEQQTTDIKQIVIPSHFE</sequence>